<gene>
    <name evidence="1" type="ORF">NM688_g8828</name>
</gene>
<reference evidence="1" key="1">
    <citation type="submission" date="2022-07" db="EMBL/GenBank/DDBJ databases">
        <title>Genome Sequence of Phlebia brevispora.</title>
        <authorList>
            <person name="Buettner E."/>
        </authorList>
    </citation>
    <scope>NUCLEOTIDE SEQUENCE</scope>
    <source>
        <strain evidence="1">MPL23</strain>
    </source>
</reference>
<name>A0ACC1RN61_9APHY</name>
<organism evidence="1 2">
    <name type="scientific">Phlebia brevispora</name>
    <dbReference type="NCBI Taxonomy" id="194682"/>
    <lineage>
        <taxon>Eukaryota</taxon>
        <taxon>Fungi</taxon>
        <taxon>Dikarya</taxon>
        <taxon>Basidiomycota</taxon>
        <taxon>Agaricomycotina</taxon>
        <taxon>Agaricomycetes</taxon>
        <taxon>Polyporales</taxon>
        <taxon>Meruliaceae</taxon>
        <taxon>Phlebia</taxon>
    </lineage>
</organism>
<dbReference type="EMBL" id="JANHOG010002504">
    <property type="protein sequence ID" value="KAJ3522762.1"/>
    <property type="molecule type" value="Genomic_DNA"/>
</dbReference>
<keyword evidence="2" id="KW-1185">Reference proteome</keyword>
<evidence type="ECO:0000313" key="2">
    <source>
        <dbReference type="Proteomes" id="UP001148662"/>
    </source>
</evidence>
<evidence type="ECO:0000313" key="1">
    <source>
        <dbReference type="EMBL" id="KAJ3522762.1"/>
    </source>
</evidence>
<sequence>MSASPDLEDAVSSKSIEKTSLSEIAALEGYDEELVKKTWRKVDWHIMPVACMLYLASYIDRANIGNAKVLGLYKDLGLTDNQYNLALSIFFAGYVVFETPSNIIIKRTSPRWYIPIMTVIWGITCALFSLVRNSSGLAAARFFLGFAEAGFLPGIVFWMGSWYPRPMQGRRFGVLYSSVSLTGAFGGLLATAIHTLDGAHGIAGWKWIFIVEGCITAGFGLLAFIFMTAGPTTAKFLTPTEREIIIKMNEADRALRANEGFSTSQIKSAFTDWRTYVWSVMFLTTYIPVYSVVLSLPTVVSGLGYSGVGATLMAVPPYGLGFIVVLLSGWTVDRFGHRFLHYTAGITVTIIALIILMAVKNLVVRYIMFFFIMFMCVCPHLHHVGVAHIERRRVEQRAAATGLIFSLGNCGGVVSGQIYRTEWAPRYVQGHAINIGCYALALAAGFVIWWSYRTDNIARDKEAGRQVERGENMLGDDLGDLGDRHPHFRYLL</sequence>
<accession>A0ACC1RN61</accession>
<comment type="caution">
    <text evidence="1">The sequence shown here is derived from an EMBL/GenBank/DDBJ whole genome shotgun (WGS) entry which is preliminary data.</text>
</comment>
<proteinExistence type="predicted"/>
<protein>
    <submittedName>
        <fullName evidence="1">Uncharacterized protein</fullName>
    </submittedName>
</protein>
<dbReference type="Proteomes" id="UP001148662">
    <property type="component" value="Unassembled WGS sequence"/>
</dbReference>